<proteinExistence type="predicted"/>
<dbReference type="PANTHER" id="PTHR10039">
    <property type="entry name" value="AMELOGENIN"/>
    <property type="match status" value="1"/>
</dbReference>
<keyword evidence="1" id="KW-0677">Repeat</keyword>
<dbReference type="Proteomes" id="UP000887229">
    <property type="component" value="Unassembled WGS sequence"/>
</dbReference>
<organism evidence="5 6">
    <name type="scientific">Emericellopsis atlantica</name>
    <dbReference type="NCBI Taxonomy" id="2614577"/>
    <lineage>
        <taxon>Eukaryota</taxon>
        <taxon>Fungi</taxon>
        <taxon>Dikarya</taxon>
        <taxon>Ascomycota</taxon>
        <taxon>Pezizomycotina</taxon>
        <taxon>Sordariomycetes</taxon>
        <taxon>Hypocreomycetidae</taxon>
        <taxon>Hypocreales</taxon>
        <taxon>Bionectriaceae</taxon>
        <taxon>Emericellopsis</taxon>
    </lineage>
</organism>
<evidence type="ECO:0000256" key="1">
    <source>
        <dbReference type="ARBA" id="ARBA00022737"/>
    </source>
</evidence>
<feature type="coiled-coil region" evidence="2">
    <location>
        <begin position="24"/>
        <end position="58"/>
    </location>
</feature>
<dbReference type="SUPFAM" id="SSF52540">
    <property type="entry name" value="P-loop containing nucleoside triphosphate hydrolases"/>
    <property type="match status" value="1"/>
</dbReference>
<dbReference type="InterPro" id="IPR056884">
    <property type="entry name" value="NPHP3-like_N"/>
</dbReference>
<dbReference type="Pfam" id="PF24883">
    <property type="entry name" value="NPHP3_N"/>
    <property type="match status" value="1"/>
</dbReference>
<dbReference type="InterPro" id="IPR027417">
    <property type="entry name" value="P-loop_NTPase"/>
</dbReference>
<keyword evidence="6" id="KW-1185">Reference proteome</keyword>
<feature type="domain" description="Nephrocystin 3-like N-terminal" evidence="4">
    <location>
        <begin position="183"/>
        <end position="344"/>
    </location>
</feature>
<dbReference type="RefSeq" id="XP_046117728.1">
    <property type="nucleotide sequence ID" value="XM_046265718.1"/>
</dbReference>
<dbReference type="GeneID" id="70296621"/>
<dbReference type="EMBL" id="MU251256">
    <property type="protein sequence ID" value="KAG9253804.1"/>
    <property type="molecule type" value="Genomic_DNA"/>
</dbReference>
<keyword evidence="3" id="KW-0732">Signal</keyword>
<evidence type="ECO:0000313" key="6">
    <source>
        <dbReference type="Proteomes" id="UP000887229"/>
    </source>
</evidence>
<feature type="chain" id="PRO_5040174002" description="Nephrocystin 3-like N-terminal domain-containing protein" evidence="3">
    <location>
        <begin position="23"/>
        <end position="784"/>
    </location>
</feature>
<dbReference type="AlphaFoldDB" id="A0A9P7ZKI6"/>
<protein>
    <recommendedName>
        <fullName evidence="4">Nephrocystin 3-like N-terminal domain-containing protein</fullName>
    </recommendedName>
</protein>
<dbReference type="OrthoDB" id="538223at2759"/>
<feature type="signal peptide" evidence="3">
    <location>
        <begin position="1"/>
        <end position="22"/>
    </location>
</feature>
<name>A0A9P7ZKI6_9HYPO</name>
<sequence>MSGLEVAAGVIAVVTIAAQVAGLAMDYEKSVQNAFAEMNSLLKEVNRLQHTAERVQALLDGPQGHLLGASKPLREALDEAVLLLESTRERLVLPPHSGSWRRMWKRESWSARGKGTDDTVVGLSRCAQNITNALQVDQTHILAGLDRDQVFEKLPHVGAAAYNSYAEENEAFCLTGTRTELQHTILAWAKDPTSSTLFWLQGIAGTGKSTVARTIARTLDSDGSLGASFFFKSGDGDRAKSSKVITTLASQLAANDPELAALLRKTLASDPLLPDKSLQEQFEKLIYEPWTGLQASRRHNRYFVIVLDALDECDDAPSVKVLVRLFAKLSTLKSPRLLVFAASRAELTVRLGFHGVQGTYQDLVLHEIPETVVKTDIAIFIETETKRIRNDYNDTTISALQLPESWPSRPDLEALVNMSVPLFIFAATACRFIGELMEGNPQEQLETFLSYKGAGGGSTLASTYTPVLDRLMKGVLDREKRIANFRMIVGTIILAETPVSATLLHRLLDIDLATIWGMLNLLHSVLRVPDTKVAGCENLPIRLLHLSLRDFLLNPLTIEQHVLGISEKETHRYIAQRCRITLSRKLTRNICELPYPGSLREDIDDEQLQQHMAPDLMYACSYWMFHTVKGGVPGEICHEVLHFLQQFLLQWLEAMSCMGSTHDVADAVHNLSQILDNGQEDLLNFLEDTRRFIQAHATQIQEAPLQVYSSALVFSPRSSIVRQWFKESEPRWLSQLPTAQEYRDSSFDTGRNALVALSCPVARPSSLLAIPNNSNRPGTERPAA</sequence>
<accession>A0A9P7ZKI6</accession>
<comment type="caution">
    <text evidence="5">The sequence shown here is derived from an EMBL/GenBank/DDBJ whole genome shotgun (WGS) entry which is preliminary data.</text>
</comment>
<evidence type="ECO:0000256" key="2">
    <source>
        <dbReference type="SAM" id="Coils"/>
    </source>
</evidence>
<evidence type="ECO:0000259" key="4">
    <source>
        <dbReference type="Pfam" id="PF24883"/>
    </source>
</evidence>
<evidence type="ECO:0000256" key="3">
    <source>
        <dbReference type="SAM" id="SignalP"/>
    </source>
</evidence>
<evidence type="ECO:0000313" key="5">
    <source>
        <dbReference type="EMBL" id="KAG9253804.1"/>
    </source>
</evidence>
<gene>
    <name evidence="5" type="ORF">F5Z01DRAFT_681771</name>
</gene>
<dbReference type="Gene3D" id="3.40.50.300">
    <property type="entry name" value="P-loop containing nucleotide triphosphate hydrolases"/>
    <property type="match status" value="1"/>
</dbReference>
<reference evidence="5" key="1">
    <citation type="journal article" date="2021" name="IMA Fungus">
        <title>Genomic characterization of three marine fungi, including Emericellopsis atlantica sp. nov. with signatures of a generalist lifestyle and marine biomass degradation.</title>
        <authorList>
            <person name="Hagestad O.C."/>
            <person name="Hou L."/>
            <person name="Andersen J.H."/>
            <person name="Hansen E.H."/>
            <person name="Altermark B."/>
            <person name="Li C."/>
            <person name="Kuhnert E."/>
            <person name="Cox R.J."/>
            <person name="Crous P.W."/>
            <person name="Spatafora J.W."/>
            <person name="Lail K."/>
            <person name="Amirebrahimi M."/>
            <person name="Lipzen A."/>
            <person name="Pangilinan J."/>
            <person name="Andreopoulos W."/>
            <person name="Hayes R.D."/>
            <person name="Ng V."/>
            <person name="Grigoriev I.V."/>
            <person name="Jackson S.A."/>
            <person name="Sutton T.D.S."/>
            <person name="Dobson A.D.W."/>
            <person name="Rama T."/>
        </authorList>
    </citation>
    <scope>NUCLEOTIDE SEQUENCE</scope>
    <source>
        <strain evidence="5">TS7</strain>
    </source>
</reference>
<dbReference type="PANTHER" id="PTHR10039:SF17">
    <property type="entry name" value="FUNGAL STAND N-TERMINAL GOODBYE DOMAIN-CONTAINING PROTEIN-RELATED"/>
    <property type="match status" value="1"/>
</dbReference>
<keyword evidence="2" id="KW-0175">Coiled coil</keyword>